<dbReference type="OrthoDB" id="253724at2"/>
<keyword evidence="1" id="KW-0812">Transmembrane</keyword>
<dbReference type="EMBL" id="CP036525">
    <property type="protein sequence ID" value="QDT05304.1"/>
    <property type="molecule type" value="Genomic_DNA"/>
</dbReference>
<evidence type="ECO:0000256" key="1">
    <source>
        <dbReference type="SAM" id="Phobius"/>
    </source>
</evidence>
<reference evidence="2 3" key="1">
    <citation type="submission" date="2019-02" db="EMBL/GenBank/DDBJ databases">
        <title>Deep-cultivation of Planctomycetes and their phenomic and genomic characterization uncovers novel biology.</title>
        <authorList>
            <person name="Wiegand S."/>
            <person name="Jogler M."/>
            <person name="Boedeker C."/>
            <person name="Pinto D."/>
            <person name="Vollmers J."/>
            <person name="Rivas-Marin E."/>
            <person name="Kohn T."/>
            <person name="Peeters S.H."/>
            <person name="Heuer A."/>
            <person name="Rast P."/>
            <person name="Oberbeckmann S."/>
            <person name="Bunk B."/>
            <person name="Jeske O."/>
            <person name="Meyerdierks A."/>
            <person name="Storesund J.E."/>
            <person name="Kallscheuer N."/>
            <person name="Luecker S."/>
            <person name="Lage O.M."/>
            <person name="Pohl T."/>
            <person name="Merkel B.J."/>
            <person name="Hornburger P."/>
            <person name="Mueller R.-W."/>
            <person name="Bruemmer F."/>
            <person name="Labrenz M."/>
            <person name="Spormann A.M."/>
            <person name="Op den Camp H."/>
            <person name="Overmann J."/>
            <person name="Amann R."/>
            <person name="Jetten M.S.M."/>
            <person name="Mascher T."/>
            <person name="Medema M.H."/>
            <person name="Devos D.P."/>
            <person name="Kaster A.-K."/>
            <person name="Ovreas L."/>
            <person name="Rohde M."/>
            <person name="Galperin M.Y."/>
            <person name="Jogler C."/>
        </authorList>
    </citation>
    <scope>NUCLEOTIDE SEQUENCE [LARGE SCALE GENOMIC DNA]</scope>
    <source>
        <strain evidence="2 3">K22_7</strain>
    </source>
</reference>
<proteinExistence type="predicted"/>
<keyword evidence="1" id="KW-0472">Membrane</keyword>
<dbReference type="AlphaFoldDB" id="A0A517NDU3"/>
<evidence type="ECO:0000313" key="2">
    <source>
        <dbReference type="EMBL" id="QDT05304.1"/>
    </source>
</evidence>
<dbReference type="KEGG" id="rlc:K227x_37040"/>
<dbReference type="Proteomes" id="UP000318538">
    <property type="component" value="Chromosome"/>
</dbReference>
<dbReference type="RefSeq" id="WP_145171351.1">
    <property type="nucleotide sequence ID" value="NZ_CP036525.1"/>
</dbReference>
<accession>A0A517NDU3</accession>
<sequence length="271" mass="31669">MIDTTLAWLQSLEWTRLFPELLGKMLGVLMGAVISWWLLFRKRLKQLDRLKRGESDELLFQAHFLQPTGDGKYVLFFRNVAPRRTIDQAYENPVAQDALRKLASQTTLNSPVIQTDGRIGFEILNDAISIVSGSLATSPIARRVWLFCMTCEDRNIVRKECVRCFLFRSEDLEHFADWKWCRTHVQVERPWHWVRIVTLHRIARYHHDEQLALPLQTTSRGPLIDDQRRHRRIMALSLGIYEAEVPIGDPVDVDWDQHNTELEQLDVTLEG</sequence>
<keyword evidence="3" id="KW-1185">Reference proteome</keyword>
<keyword evidence="1" id="KW-1133">Transmembrane helix</keyword>
<evidence type="ECO:0000313" key="3">
    <source>
        <dbReference type="Proteomes" id="UP000318538"/>
    </source>
</evidence>
<feature type="transmembrane region" description="Helical" evidence="1">
    <location>
        <begin position="21"/>
        <end position="40"/>
    </location>
</feature>
<protein>
    <submittedName>
        <fullName evidence="2">Uncharacterized protein</fullName>
    </submittedName>
</protein>
<organism evidence="2 3">
    <name type="scientific">Rubripirellula lacrimiformis</name>
    <dbReference type="NCBI Taxonomy" id="1930273"/>
    <lineage>
        <taxon>Bacteria</taxon>
        <taxon>Pseudomonadati</taxon>
        <taxon>Planctomycetota</taxon>
        <taxon>Planctomycetia</taxon>
        <taxon>Pirellulales</taxon>
        <taxon>Pirellulaceae</taxon>
        <taxon>Rubripirellula</taxon>
    </lineage>
</organism>
<name>A0A517NDU3_9BACT</name>
<gene>
    <name evidence="2" type="ORF">K227x_37040</name>
</gene>